<dbReference type="Pfam" id="PF00082">
    <property type="entry name" value="Peptidase_S8"/>
    <property type="match status" value="1"/>
</dbReference>
<dbReference type="SUPFAM" id="SSF52743">
    <property type="entry name" value="Subtilisin-like"/>
    <property type="match status" value="1"/>
</dbReference>
<comment type="caution">
    <text evidence="4">Lacks conserved residue(s) required for the propagation of feature annotation.</text>
</comment>
<dbReference type="GO" id="GO:0004252">
    <property type="term" value="F:serine-type endopeptidase activity"/>
    <property type="evidence" value="ECO:0007669"/>
    <property type="project" value="InterPro"/>
</dbReference>
<dbReference type="Proteomes" id="UP001177670">
    <property type="component" value="Unassembled WGS sequence"/>
</dbReference>
<reference evidence="6" key="1">
    <citation type="submission" date="2021-10" db="EMBL/GenBank/DDBJ databases">
        <title>Melipona bicolor Genome sequencing and assembly.</title>
        <authorList>
            <person name="Araujo N.S."/>
            <person name="Arias M.C."/>
        </authorList>
    </citation>
    <scope>NUCLEOTIDE SEQUENCE</scope>
    <source>
        <strain evidence="6">USP_2M_L1-L4_2017</strain>
        <tissue evidence="6">Whole body</tissue>
    </source>
</reference>
<dbReference type="PROSITE" id="PS00138">
    <property type="entry name" value="SUBTILASE_SER"/>
    <property type="match status" value="1"/>
</dbReference>
<comment type="similarity">
    <text evidence="4">Belongs to the peptidase S8 family.</text>
</comment>
<evidence type="ECO:0000256" key="4">
    <source>
        <dbReference type="PROSITE-ProRule" id="PRU01240"/>
    </source>
</evidence>
<dbReference type="GO" id="GO:0043005">
    <property type="term" value="C:neuron projection"/>
    <property type="evidence" value="ECO:0007669"/>
    <property type="project" value="TreeGrafter"/>
</dbReference>
<sequence length="195" mass="21281">MRNKPREKVEEPTMHIYIIGRCIFFKRISHDLHCSIRYDGRNGRGSIYVWASGNGGLKSDDCGCDGYVGSIYTIAVGSASQTGRFPWYGESCPATLATTYSSGAYHDQMIATTDLRNTCTTSHTGTSASAPLAAGILALALQVKENPGWFRNSAGFWFNSRFGYGLMNAYALVSASYNWTTVPDKTICKADVAKV</sequence>
<dbReference type="GO" id="GO:0005615">
    <property type="term" value="C:extracellular space"/>
    <property type="evidence" value="ECO:0007669"/>
    <property type="project" value="TreeGrafter"/>
</dbReference>
<dbReference type="PROSITE" id="PS51892">
    <property type="entry name" value="SUBTILASE"/>
    <property type="match status" value="1"/>
</dbReference>
<evidence type="ECO:0000256" key="3">
    <source>
        <dbReference type="ARBA" id="ARBA00022825"/>
    </source>
</evidence>
<comment type="caution">
    <text evidence="6">The sequence shown here is derived from an EMBL/GenBank/DDBJ whole genome shotgun (WGS) entry which is preliminary data.</text>
</comment>
<dbReference type="PANTHER" id="PTHR42884:SF14">
    <property type="entry name" value="NEUROENDOCRINE CONVERTASE 1"/>
    <property type="match status" value="1"/>
</dbReference>
<protein>
    <recommendedName>
        <fullName evidence="5">Peptidase S8/S53 domain-containing protein</fullName>
    </recommendedName>
</protein>
<dbReference type="InterPro" id="IPR000209">
    <property type="entry name" value="Peptidase_S8/S53_dom"/>
</dbReference>
<keyword evidence="3" id="KW-0720">Serine protease</keyword>
<keyword evidence="2" id="KW-0378">Hydrolase</keyword>
<evidence type="ECO:0000256" key="1">
    <source>
        <dbReference type="ARBA" id="ARBA00022670"/>
    </source>
</evidence>
<organism evidence="6 7">
    <name type="scientific">Melipona bicolor</name>
    <dbReference type="NCBI Taxonomy" id="60889"/>
    <lineage>
        <taxon>Eukaryota</taxon>
        <taxon>Metazoa</taxon>
        <taxon>Ecdysozoa</taxon>
        <taxon>Arthropoda</taxon>
        <taxon>Hexapoda</taxon>
        <taxon>Insecta</taxon>
        <taxon>Pterygota</taxon>
        <taxon>Neoptera</taxon>
        <taxon>Endopterygota</taxon>
        <taxon>Hymenoptera</taxon>
        <taxon>Apocrita</taxon>
        <taxon>Aculeata</taxon>
        <taxon>Apoidea</taxon>
        <taxon>Anthophila</taxon>
        <taxon>Apidae</taxon>
        <taxon>Melipona</taxon>
    </lineage>
</organism>
<dbReference type="GO" id="GO:0016486">
    <property type="term" value="P:peptide hormone processing"/>
    <property type="evidence" value="ECO:0007669"/>
    <property type="project" value="TreeGrafter"/>
</dbReference>
<gene>
    <name evidence="6" type="ORF">K0M31_009523</name>
</gene>
<proteinExistence type="inferred from homology"/>
<evidence type="ECO:0000256" key="2">
    <source>
        <dbReference type="ARBA" id="ARBA00022801"/>
    </source>
</evidence>
<keyword evidence="1" id="KW-0645">Protease</keyword>
<dbReference type="Gene3D" id="3.40.50.200">
    <property type="entry name" value="Peptidase S8/S53 domain"/>
    <property type="match status" value="1"/>
</dbReference>
<dbReference type="PANTHER" id="PTHR42884">
    <property type="entry name" value="PROPROTEIN CONVERTASE SUBTILISIN/KEXIN-RELATED"/>
    <property type="match status" value="1"/>
</dbReference>
<dbReference type="EMBL" id="JAHYIQ010000023">
    <property type="protein sequence ID" value="KAK1122300.1"/>
    <property type="molecule type" value="Genomic_DNA"/>
</dbReference>
<evidence type="ECO:0000313" key="6">
    <source>
        <dbReference type="EMBL" id="KAK1122300.1"/>
    </source>
</evidence>
<dbReference type="GO" id="GO:0016020">
    <property type="term" value="C:membrane"/>
    <property type="evidence" value="ECO:0007669"/>
    <property type="project" value="TreeGrafter"/>
</dbReference>
<evidence type="ECO:0000259" key="5">
    <source>
        <dbReference type="Pfam" id="PF00082"/>
    </source>
</evidence>
<evidence type="ECO:0000313" key="7">
    <source>
        <dbReference type="Proteomes" id="UP001177670"/>
    </source>
</evidence>
<dbReference type="InterPro" id="IPR023828">
    <property type="entry name" value="Peptidase_S8_Ser-AS"/>
</dbReference>
<keyword evidence="7" id="KW-1185">Reference proteome</keyword>
<dbReference type="InterPro" id="IPR036852">
    <property type="entry name" value="Peptidase_S8/S53_dom_sf"/>
</dbReference>
<name>A0AA40KJ51_9HYME</name>
<dbReference type="AlphaFoldDB" id="A0AA40KJ51"/>
<accession>A0AA40KJ51</accession>
<feature type="domain" description="Peptidase S8/S53" evidence="5">
    <location>
        <begin position="38"/>
        <end position="146"/>
    </location>
</feature>